<dbReference type="Pfam" id="PF13676">
    <property type="entry name" value="TIR_2"/>
    <property type="match status" value="1"/>
</dbReference>
<feature type="domain" description="SEFIR" evidence="1">
    <location>
        <begin position="1"/>
        <end position="133"/>
    </location>
</feature>
<dbReference type="RefSeq" id="WP_116678433.1">
    <property type="nucleotide sequence ID" value="NZ_QEKY01000001.1"/>
</dbReference>
<evidence type="ECO:0000259" key="1">
    <source>
        <dbReference type="PROSITE" id="PS51534"/>
    </source>
</evidence>
<dbReference type="Gene3D" id="3.40.50.300">
    <property type="entry name" value="P-loop containing nucleotide triphosphate hydrolases"/>
    <property type="match status" value="1"/>
</dbReference>
<dbReference type="AlphaFoldDB" id="A0A2U1FST9"/>
<dbReference type="SUPFAM" id="SSF52540">
    <property type="entry name" value="P-loop containing nucleoside triphosphate hydrolases"/>
    <property type="match status" value="1"/>
</dbReference>
<dbReference type="InterPro" id="IPR000157">
    <property type="entry name" value="TIR_dom"/>
</dbReference>
<sequence length="792" mass="91827">MKVAISYTKSSETHFEKILNLTEQLGKNGIDFTIDYYDLHLGDDAFYFMENLIFNHDYVLVICNQDYKNKADSYSGGVGNEARNLRVISGVPENNKVIGVVFEHDENQKVILPNFLRAGVYVDLTDDNDFTSRDFSELINHLVGVKRIKPAIIPRPDFQNFTTSNCNKLSFYNNIKNKLKRKINLSTRSMGVINRIADYFEENKIEDASIVKSILIKGISGEGKTAIATEFAYKYGSQFHGCFYLDCNFPLDQQFLELSSPPFLDIKVPDEIEKSKQNDYRISLVKDFTNTNPTLLIFDNVYTLSEIDEFLPKSGKSRSILLSNDLSISSPYLIEIPVPKLDKEEALDILLFGFERNDSDSGAAIEIASFFGFLPFALELANSVLRSGWQDVSLSLFLHQLKEDSRKWESLSRQDDLNFVHSSPTIIALQENAINRLEIDDETDEKARDILSEIGCLGIAKKELNLYQIKEDMGFSSEDKDVREFTKIKKRLLSIGIDSLDDHFIVHTLTMEYLKAHCIKKDIIENHINRELEELKKIINYQMRLGTWINCSSSLHGAKELTHHMYGLFPCGTNEEANKMIFFIIQLWECFYFFGLDKECLDIIELGLLIDESNKNFEHRKIRKDELLFYKAVSLHRDGLFDNAMEIYSNLQLYDPVKGIKSILYVGDIFRHRKDQTNSLNQYIGAIESCNKLKTHLPKFEYLFLKSLAMIHLGYFYKEFKNEEKFQETQSELHKVLEELMQDAPENIRNSDNIERFPWEIYQYLLLGDNNYRPLHTYLKIRTIEEQEEQAL</sequence>
<comment type="caution">
    <text evidence="2">The sequence shown here is derived from an EMBL/GenBank/DDBJ whole genome shotgun (WGS) entry which is preliminary data.</text>
</comment>
<dbReference type="InterPro" id="IPR013568">
    <property type="entry name" value="SEFIR_dom"/>
</dbReference>
<dbReference type="OrthoDB" id="5149141at2"/>
<dbReference type="InterPro" id="IPR035897">
    <property type="entry name" value="Toll_tir_struct_dom_sf"/>
</dbReference>
<dbReference type="EMBL" id="QEKY01000001">
    <property type="protein sequence ID" value="PVZ15261.1"/>
    <property type="molecule type" value="Genomic_DNA"/>
</dbReference>
<organism evidence="2 3">
    <name type="scientific">Porphyromonas loveana</name>
    <dbReference type="NCBI Taxonomy" id="1884669"/>
    <lineage>
        <taxon>Bacteria</taxon>
        <taxon>Pseudomonadati</taxon>
        <taxon>Bacteroidota</taxon>
        <taxon>Bacteroidia</taxon>
        <taxon>Bacteroidales</taxon>
        <taxon>Porphyromonadaceae</taxon>
        <taxon>Porphyromonas</taxon>
    </lineage>
</organism>
<evidence type="ECO:0000313" key="3">
    <source>
        <dbReference type="Proteomes" id="UP000245462"/>
    </source>
</evidence>
<dbReference type="InterPro" id="IPR027417">
    <property type="entry name" value="P-loop_NTPase"/>
</dbReference>
<proteinExistence type="predicted"/>
<dbReference type="Proteomes" id="UP000245462">
    <property type="component" value="Unassembled WGS sequence"/>
</dbReference>
<dbReference type="GeneID" id="94549891"/>
<accession>A0A2U1FST9</accession>
<dbReference type="PROSITE" id="PS51534">
    <property type="entry name" value="SEFIR"/>
    <property type="match status" value="1"/>
</dbReference>
<name>A0A2U1FST9_9PORP</name>
<evidence type="ECO:0000313" key="2">
    <source>
        <dbReference type="EMBL" id="PVZ15261.1"/>
    </source>
</evidence>
<gene>
    <name evidence="2" type="ORF">C7382_101196</name>
</gene>
<keyword evidence="3" id="KW-1185">Reference proteome</keyword>
<protein>
    <submittedName>
        <fullName evidence="2">SEFIR domain-containing protein</fullName>
    </submittedName>
</protein>
<dbReference type="Gene3D" id="3.40.50.10140">
    <property type="entry name" value="Toll/interleukin-1 receptor homology (TIR) domain"/>
    <property type="match status" value="1"/>
</dbReference>
<dbReference type="GO" id="GO:0007165">
    <property type="term" value="P:signal transduction"/>
    <property type="evidence" value="ECO:0007669"/>
    <property type="project" value="InterPro"/>
</dbReference>
<reference evidence="2 3" key="1">
    <citation type="submission" date="2018-04" db="EMBL/GenBank/DDBJ databases">
        <title>Genomic Encyclopedia of Type Strains, Phase IV (KMG-IV): sequencing the most valuable type-strain genomes for metagenomic binning, comparative biology and taxonomic classification.</title>
        <authorList>
            <person name="Goeker M."/>
        </authorList>
    </citation>
    <scope>NUCLEOTIDE SEQUENCE [LARGE SCALE GENOMIC DNA]</scope>
    <source>
        <strain evidence="2 3">DSM 28520</strain>
    </source>
</reference>